<evidence type="ECO:0000313" key="3">
    <source>
        <dbReference type="Proteomes" id="UP000236370"/>
    </source>
</evidence>
<accession>A0A2J8LQ63</accession>
<feature type="region of interest" description="Disordered" evidence="1">
    <location>
        <begin position="1"/>
        <end position="25"/>
    </location>
</feature>
<organism evidence="2 3">
    <name type="scientific">Pan troglodytes</name>
    <name type="common">Chimpanzee</name>
    <dbReference type="NCBI Taxonomy" id="9598"/>
    <lineage>
        <taxon>Eukaryota</taxon>
        <taxon>Metazoa</taxon>
        <taxon>Chordata</taxon>
        <taxon>Craniata</taxon>
        <taxon>Vertebrata</taxon>
        <taxon>Euteleostomi</taxon>
        <taxon>Mammalia</taxon>
        <taxon>Eutheria</taxon>
        <taxon>Euarchontoglires</taxon>
        <taxon>Primates</taxon>
        <taxon>Haplorrhini</taxon>
        <taxon>Catarrhini</taxon>
        <taxon>Hominidae</taxon>
        <taxon>Pan</taxon>
    </lineage>
</organism>
<evidence type="ECO:0000313" key="2">
    <source>
        <dbReference type="EMBL" id="PNI49412.1"/>
    </source>
</evidence>
<evidence type="ECO:0000256" key="1">
    <source>
        <dbReference type="SAM" id="MobiDB-lite"/>
    </source>
</evidence>
<dbReference type="Proteomes" id="UP000236370">
    <property type="component" value="Unassembled WGS sequence"/>
</dbReference>
<dbReference type="EMBL" id="NBAG03000280">
    <property type="protein sequence ID" value="PNI49412.1"/>
    <property type="molecule type" value="Genomic_DNA"/>
</dbReference>
<comment type="caution">
    <text evidence="2">The sequence shown here is derived from an EMBL/GenBank/DDBJ whole genome shotgun (WGS) entry which is preliminary data.</text>
</comment>
<sequence length="37" mass="3963">MYDDSYVPGFEDSEAPPAEASSAAGILSSCPAWKAWR</sequence>
<gene>
    <name evidence="2" type="ORF">CK820_G0026901</name>
</gene>
<reference evidence="2 3" key="1">
    <citation type="submission" date="2017-12" db="EMBL/GenBank/DDBJ databases">
        <title>High-resolution comparative analysis of great ape genomes.</title>
        <authorList>
            <person name="Pollen A."/>
            <person name="Hastie A."/>
            <person name="Hormozdiari F."/>
            <person name="Dougherty M."/>
            <person name="Liu R."/>
            <person name="Chaisson M."/>
            <person name="Hoppe E."/>
            <person name="Hill C."/>
            <person name="Pang A."/>
            <person name="Hillier L."/>
            <person name="Baker C."/>
            <person name="Armstrong J."/>
            <person name="Shendure J."/>
            <person name="Paten B."/>
            <person name="Wilson R."/>
            <person name="Chao H."/>
            <person name="Schneider V."/>
            <person name="Ventura M."/>
            <person name="Kronenberg Z."/>
            <person name="Murali S."/>
            <person name="Gordon D."/>
            <person name="Cantsilieris S."/>
            <person name="Munson K."/>
            <person name="Nelson B."/>
            <person name="Raja A."/>
            <person name="Underwood J."/>
            <person name="Diekhans M."/>
            <person name="Fiddes I."/>
            <person name="Haussler D."/>
            <person name="Eichler E."/>
        </authorList>
    </citation>
    <scope>NUCLEOTIDE SEQUENCE [LARGE SCALE GENOMIC DNA]</scope>
    <source>
        <strain evidence="2">Yerkes chimp pedigree #C0471</strain>
    </source>
</reference>
<protein>
    <submittedName>
        <fullName evidence="2">CACNB3 isoform 2</fullName>
    </submittedName>
</protein>
<dbReference type="AlphaFoldDB" id="A0A2J8LQ63"/>
<feature type="compositionally biased region" description="Low complexity" evidence="1">
    <location>
        <begin position="15"/>
        <end position="24"/>
    </location>
</feature>
<name>A0A2J8LQ63_PANTR</name>
<proteinExistence type="predicted"/>